<dbReference type="AlphaFoldDB" id="A0AAD8U4V5"/>
<accession>A0AAD8U4V5</accession>
<dbReference type="EMBL" id="JAHMHS010000267">
    <property type="protein sequence ID" value="KAK1704300.1"/>
    <property type="molecule type" value="Genomic_DNA"/>
</dbReference>
<dbReference type="Proteomes" id="UP001244207">
    <property type="component" value="Unassembled WGS sequence"/>
</dbReference>
<protein>
    <submittedName>
        <fullName evidence="2">Uncharacterized protein</fullName>
    </submittedName>
</protein>
<evidence type="ECO:0000256" key="1">
    <source>
        <dbReference type="SAM" id="MobiDB-lite"/>
    </source>
</evidence>
<organism evidence="2 3">
    <name type="scientific">Glomerella acutata</name>
    <name type="common">Colletotrichum acutatum</name>
    <dbReference type="NCBI Taxonomy" id="27357"/>
    <lineage>
        <taxon>Eukaryota</taxon>
        <taxon>Fungi</taxon>
        <taxon>Dikarya</taxon>
        <taxon>Ascomycota</taxon>
        <taxon>Pezizomycotina</taxon>
        <taxon>Sordariomycetes</taxon>
        <taxon>Hypocreomycetidae</taxon>
        <taxon>Glomerellales</taxon>
        <taxon>Glomerellaceae</taxon>
        <taxon>Colletotrichum</taxon>
        <taxon>Colletotrichum acutatum species complex</taxon>
    </lineage>
</organism>
<evidence type="ECO:0000313" key="2">
    <source>
        <dbReference type="EMBL" id="KAK1704300.1"/>
    </source>
</evidence>
<feature type="compositionally biased region" description="Basic and acidic residues" evidence="1">
    <location>
        <begin position="124"/>
        <end position="151"/>
    </location>
</feature>
<feature type="region of interest" description="Disordered" evidence="1">
    <location>
        <begin position="1"/>
        <end position="231"/>
    </location>
</feature>
<gene>
    <name evidence="2" type="ORF">BDZ83DRAFT_758790</name>
</gene>
<reference evidence="2" key="1">
    <citation type="submission" date="2021-12" db="EMBL/GenBank/DDBJ databases">
        <title>Comparative genomics, transcriptomics and evolutionary studies reveal genomic signatures of adaptation to plant cell wall in hemibiotrophic fungi.</title>
        <authorList>
            <consortium name="DOE Joint Genome Institute"/>
            <person name="Baroncelli R."/>
            <person name="Diaz J.F."/>
            <person name="Benocci T."/>
            <person name="Peng M."/>
            <person name="Battaglia E."/>
            <person name="Haridas S."/>
            <person name="Andreopoulos W."/>
            <person name="Labutti K."/>
            <person name="Pangilinan J."/>
            <person name="Floch G.L."/>
            <person name="Makela M.R."/>
            <person name="Henrissat B."/>
            <person name="Grigoriev I.V."/>
            <person name="Crouch J.A."/>
            <person name="De Vries R.P."/>
            <person name="Sukno S.A."/>
            <person name="Thon M.R."/>
        </authorList>
    </citation>
    <scope>NUCLEOTIDE SEQUENCE</scope>
    <source>
        <strain evidence="2">CBS 112980</strain>
    </source>
</reference>
<name>A0AAD8U4V5_GLOAC</name>
<sequence>MQAFASDVAPLQRKSSGFGSIRKRWPGFKPDSKPDSKPEFKPDSRLDSRAESRSGAKADSKVQAMKRRSSLIITGATGLFSRKEGNRRHQAREQANDGQSDASPQASTLEEQTAVGEGSGGGKENVDPADPDRSRQRPEQRRRRPLSDGQERVPIASAQKSQGHERSKSGGSGEALEKPKKLLSPKYLSKRRSEAEFKKRSSADQIEKRRSVGNLDELMSESPESTPSGLGLQFSVALRLREV</sequence>
<feature type="compositionally biased region" description="Basic and acidic residues" evidence="1">
    <location>
        <begin position="30"/>
        <end position="60"/>
    </location>
</feature>
<evidence type="ECO:0000313" key="3">
    <source>
        <dbReference type="Proteomes" id="UP001244207"/>
    </source>
</evidence>
<dbReference type="RefSeq" id="XP_060357407.1">
    <property type="nucleotide sequence ID" value="XM_060515090.1"/>
</dbReference>
<dbReference type="GeneID" id="85398988"/>
<comment type="caution">
    <text evidence="2">The sequence shown here is derived from an EMBL/GenBank/DDBJ whole genome shotgun (WGS) entry which is preliminary data.</text>
</comment>
<proteinExistence type="predicted"/>
<feature type="compositionally biased region" description="Basic and acidic residues" evidence="1">
    <location>
        <begin position="191"/>
        <end position="210"/>
    </location>
</feature>
<feature type="compositionally biased region" description="Polar residues" evidence="1">
    <location>
        <begin position="96"/>
        <end position="111"/>
    </location>
</feature>
<keyword evidence="3" id="KW-1185">Reference proteome</keyword>